<dbReference type="EMBL" id="RCZP01000046">
    <property type="protein sequence ID" value="TPG45691.1"/>
    <property type="molecule type" value="Genomic_DNA"/>
</dbReference>
<sequence length="96" mass="10103">MCDAWNDAAAAYFGAEDQALSTQPETVTDALLVIALAATLASGAADLDMNNDATSGHLREVARYSRRAADFIATSIGRDLSALLPSDHNFPMEVSS</sequence>
<dbReference type="AlphaFoldDB" id="A0A502F8P1"/>
<name>A0A502F8P1_9PROT</name>
<comment type="caution">
    <text evidence="1">The sequence shown here is derived from an EMBL/GenBank/DDBJ whole genome shotgun (WGS) entry which is preliminary data.</text>
</comment>
<accession>A0A502F8P1</accession>
<evidence type="ECO:0000313" key="1">
    <source>
        <dbReference type="EMBL" id="TPG45691.1"/>
    </source>
</evidence>
<keyword evidence="2" id="KW-1185">Reference proteome</keyword>
<gene>
    <name evidence="1" type="ORF">EAH89_26170</name>
</gene>
<protein>
    <submittedName>
        <fullName evidence="1">Uncharacterized protein</fullName>
    </submittedName>
</protein>
<organism evidence="1 2">
    <name type="scientific">Muricoccus nepalensis</name>
    <dbReference type="NCBI Taxonomy" id="1854500"/>
    <lineage>
        <taxon>Bacteria</taxon>
        <taxon>Pseudomonadati</taxon>
        <taxon>Pseudomonadota</taxon>
        <taxon>Alphaproteobacteria</taxon>
        <taxon>Acetobacterales</taxon>
        <taxon>Roseomonadaceae</taxon>
        <taxon>Muricoccus</taxon>
    </lineage>
</organism>
<dbReference type="Proteomes" id="UP000317078">
    <property type="component" value="Unassembled WGS sequence"/>
</dbReference>
<proteinExistence type="predicted"/>
<evidence type="ECO:0000313" key="2">
    <source>
        <dbReference type="Proteomes" id="UP000317078"/>
    </source>
</evidence>
<reference evidence="1 2" key="1">
    <citation type="journal article" date="2019" name="Environ. Microbiol.">
        <title>Species interactions and distinct microbial communities in high Arctic permafrost affected cryosols are associated with the CH4 and CO2 gas fluxes.</title>
        <authorList>
            <person name="Altshuler I."/>
            <person name="Hamel J."/>
            <person name="Turney S."/>
            <person name="Magnuson E."/>
            <person name="Levesque R."/>
            <person name="Greer C."/>
            <person name="Whyte L.G."/>
        </authorList>
    </citation>
    <scope>NUCLEOTIDE SEQUENCE [LARGE SCALE GENOMIC DNA]</scope>
    <source>
        <strain evidence="1 2">S9.3B</strain>
    </source>
</reference>